<comment type="caution">
    <text evidence="2">The sequence shown here is derived from an EMBL/GenBank/DDBJ whole genome shotgun (WGS) entry which is preliminary data.</text>
</comment>
<organism evidence="2 3">
    <name type="scientific">Escallonia herrerae</name>
    <dbReference type="NCBI Taxonomy" id="1293975"/>
    <lineage>
        <taxon>Eukaryota</taxon>
        <taxon>Viridiplantae</taxon>
        <taxon>Streptophyta</taxon>
        <taxon>Embryophyta</taxon>
        <taxon>Tracheophyta</taxon>
        <taxon>Spermatophyta</taxon>
        <taxon>Magnoliopsida</taxon>
        <taxon>eudicotyledons</taxon>
        <taxon>Gunneridae</taxon>
        <taxon>Pentapetalae</taxon>
        <taxon>asterids</taxon>
        <taxon>campanulids</taxon>
        <taxon>Escalloniales</taxon>
        <taxon>Escalloniaceae</taxon>
        <taxon>Escallonia</taxon>
    </lineage>
</organism>
<dbReference type="InterPro" id="IPR038765">
    <property type="entry name" value="Papain-like_cys_pep_sf"/>
</dbReference>
<dbReference type="SUPFAM" id="SSF54001">
    <property type="entry name" value="Cysteine proteinases"/>
    <property type="match status" value="1"/>
</dbReference>
<evidence type="ECO:0000313" key="3">
    <source>
        <dbReference type="Proteomes" id="UP001188597"/>
    </source>
</evidence>
<dbReference type="EMBL" id="JAVXUP010000892">
    <property type="protein sequence ID" value="KAK3019217.1"/>
    <property type="molecule type" value="Genomic_DNA"/>
</dbReference>
<accession>A0AA89AYI2</accession>
<gene>
    <name evidence="2" type="ORF">RJ639_004871</name>
</gene>
<dbReference type="Pfam" id="PF08246">
    <property type="entry name" value="Inhibitor_I29"/>
    <property type="match status" value="1"/>
</dbReference>
<protein>
    <recommendedName>
        <fullName evidence="1">Cathepsin propeptide inhibitor domain-containing protein</fullName>
    </recommendedName>
</protein>
<feature type="domain" description="Cathepsin propeptide inhibitor" evidence="1">
    <location>
        <begin position="38"/>
        <end position="86"/>
    </location>
</feature>
<proteinExistence type="predicted"/>
<evidence type="ECO:0000313" key="2">
    <source>
        <dbReference type="EMBL" id="KAK3019217.1"/>
    </source>
</evidence>
<dbReference type="SMART" id="SM00848">
    <property type="entry name" value="Inhibitor_I29"/>
    <property type="match status" value="1"/>
</dbReference>
<dbReference type="Proteomes" id="UP001188597">
    <property type="component" value="Unassembled WGS sequence"/>
</dbReference>
<name>A0AA89AYI2_9ASTE</name>
<keyword evidence="3" id="KW-1185">Reference proteome</keyword>
<reference evidence="2" key="1">
    <citation type="submission" date="2022-12" db="EMBL/GenBank/DDBJ databases">
        <title>Draft genome assemblies for two species of Escallonia (Escalloniales).</title>
        <authorList>
            <person name="Chanderbali A."/>
            <person name="Dervinis C."/>
            <person name="Anghel I."/>
            <person name="Soltis D."/>
            <person name="Soltis P."/>
            <person name="Zapata F."/>
        </authorList>
    </citation>
    <scope>NUCLEOTIDE SEQUENCE</scope>
    <source>
        <strain evidence="2">UCBG64.0493</strain>
        <tissue evidence="2">Leaf</tissue>
    </source>
</reference>
<sequence>MEANIGNVSIFGDVGSQATFRSMPKHRWLRDTSSGCSLLTHDAVERENRFKIFEDNVKFAECFDNDGSQSYKLGINEFSDQTNDEF</sequence>
<evidence type="ECO:0000259" key="1">
    <source>
        <dbReference type="SMART" id="SM00848"/>
    </source>
</evidence>
<dbReference type="AlphaFoldDB" id="A0AA89AYI2"/>
<dbReference type="Gene3D" id="1.10.287.2250">
    <property type="match status" value="1"/>
</dbReference>
<dbReference type="InterPro" id="IPR013201">
    <property type="entry name" value="Prot_inhib_I29"/>
</dbReference>